<reference evidence="2 3" key="1">
    <citation type="journal article" date="2019" name="Sci. Rep.">
        <title>A high-quality genome of Eragrostis curvula grass provides insights into Poaceae evolution and supports new strategies to enhance forage quality.</title>
        <authorList>
            <person name="Carballo J."/>
            <person name="Santos B.A.C.M."/>
            <person name="Zappacosta D."/>
            <person name="Garbus I."/>
            <person name="Selva J.P."/>
            <person name="Gallo C.A."/>
            <person name="Diaz A."/>
            <person name="Albertini E."/>
            <person name="Caccamo M."/>
            <person name="Echenique V."/>
        </authorList>
    </citation>
    <scope>NUCLEOTIDE SEQUENCE [LARGE SCALE GENOMIC DNA]</scope>
    <source>
        <strain evidence="3">cv. Victoria</strain>
        <tissue evidence="2">Leaf</tissue>
    </source>
</reference>
<proteinExistence type="predicted"/>
<feature type="region of interest" description="Disordered" evidence="1">
    <location>
        <begin position="1"/>
        <end position="68"/>
    </location>
</feature>
<sequence length="83" mass="9303">MGRNNPSTPSIHAKRGRVLDPVEQNRLAARQEGRLRREARGSGGGEATARRPTHPRRRRRRPPPSVLRLLPASPQVIVLTIVF</sequence>
<feature type="non-terminal residue" evidence="2">
    <location>
        <position position="1"/>
    </location>
</feature>
<name>A0A5J9T4K3_9POAL</name>
<gene>
    <name evidence="2" type="ORF">EJB05_49512</name>
</gene>
<evidence type="ECO:0000313" key="2">
    <source>
        <dbReference type="EMBL" id="TVU06305.1"/>
    </source>
</evidence>
<dbReference type="EMBL" id="RWGY01000051">
    <property type="protein sequence ID" value="TVU06305.1"/>
    <property type="molecule type" value="Genomic_DNA"/>
</dbReference>
<dbReference type="Gramene" id="TVU06305">
    <property type="protein sequence ID" value="TVU06305"/>
    <property type="gene ID" value="EJB05_49512"/>
</dbReference>
<evidence type="ECO:0000313" key="3">
    <source>
        <dbReference type="Proteomes" id="UP000324897"/>
    </source>
</evidence>
<feature type="compositionally biased region" description="Basic residues" evidence="1">
    <location>
        <begin position="51"/>
        <end position="62"/>
    </location>
</feature>
<organism evidence="2 3">
    <name type="scientific">Eragrostis curvula</name>
    <name type="common">weeping love grass</name>
    <dbReference type="NCBI Taxonomy" id="38414"/>
    <lineage>
        <taxon>Eukaryota</taxon>
        <taxon>Viridiplantae</taxon>
        <taxon>Streptophyta</taxon>
        <taxon>Embryophyta</taxon>
        <taxon>Tracheophyta</taxon>
        <taxon>Spermatophyta</taxon>
        <taxon>Magnoliopsida</taxon>
        <taxon>Liliopsida</taxon>
        <taxon>Poales</taxon>
        <taxon>Poaceae</taxon>
        <taxon>PACMAD clade</taxon>
        <taxon>Chloridoideae</taxon>
        <taxon>Eragrostideae</taxon>
        <taxon>Eragrostidinae</taxon>
        <taxon>Eragrostis</taxon>
    </lineage>
</organism>
<feature type="compositionally biased region" description="Basic and acidic residues" evidence="1">
    <location>
        <begin position="29"/>
        <end position="40"/>
    </location>
</feature>
<feature type="compositionally biased region" description="Polar residues" evidence="1">
    <location>
        <begin position="1"/>
        <end position="10"/>
    </location>
</feature>
<accession>A0A5J9T4K3</accession>
<dbReference type="Proteomes" id="UP000324897">
    <property type="component" value="Unassembled WGS sequence"/>
</dbReference>
<comment type="caution">
    <text evidence="2">The sequence shown here is derived from an EMBL/GenBank/DDBJ whole genome shotgun (WGS) entry which is preliminary data.</text>
</comment>
<dbReference type="AlphaFoldDB" id="A0A5J9T4K3"/>
<keyword evidence="3" id="KW-1185">Reference proteome</keyword>
<protein>
    <submittedName>
        <fullName evidence="2">Uncharacterized protein</fullName>
    </submittedName>
</protein>
<evidence type="ECO:0000256" key="1">
    <source>
        <dbReference type="SAM" id="MobiDB-lite"/>
    </source>
</evidence>